<evidence type="ECO:0000256" key="3">
    <source>
        <dbReference type="ARBA" id="ARBA00023163"/>
    </source>
</evidence>
<keyword evidence="1" id="KW-0805">Transcription regulation</keyword>
<proteinExistence type="predicted"/>
<evidence type="ECO:0000313" key="8">
    <source>
        <dbReference type="Proteomes" id="UP000326396"/>
    </source>
</evidence>
<dbReference type="InterPro" id="IPR003441">
    <property type="entry name" value="NAC-dom"/>
</dbReference>
<evidence type="ECO:0000256" key="2">
    <source>
        <dbReference type="ARBA" id="ARBA00023125"/>
    </source>
</evidence>
<evidence type="ECO:0000256" key="1">
    <source>
        <dbReference type="ARBA" id="ARBA00023015"/>
    </source>
</evidence>
<feature type="region of interest" description="Disordered" evidence="5">
    <location>
        <begin position="207"/>
        <end position="229"/>
    </location>
</feature>
<dbReference type="SUPFAM" id="SSF101941">
    <property type="entry name" value="NAC domain"/>
    <property type="match status" value="1"/>
</dbReference>
<dbReference type="PANTHER" id="PTHR31719:SF203">
    <property type="entry name" value="NAC DOMAIN-CONTAINING PROTEIN-RELATED"/>
    <property type="match status" value="1"/>
</dbReference>
<organism evidence="7 8">
    <name type="scientific">Mikania micrantha</name>
    <name type="common">bitter vine</name>
    <dbReference type="NCBI Taxonomy" id="192012"/>
    <lineage>
        <taxon>Eukaryota</taxon>
        <taxon>Viridiplantae</taxon>
        <taxon>Streptophyta</taxon>
        <taxon>Embryophyta</taxon>
        <taxon>Tracheophyta</taxon>
        <taxon>Spermatophyta</taxon>
        <taxon>Magnoliopsida</taxon>
        <taxon>eudicotyledons</taxon>
        <taxon>Gunneridae</taxon>
        <taxon>Pentapetalae</taxon>
        <taxon>asterids</taxon>
        <taxon>campanulids</taxon>
        <taxon>Asterales</taxon>
        <taxon>Asteraceae</taxon>
        <taxon>Asteroideae</taxon>
        <taxon>Heliantheae alliance</taxon>
        <taxon>Eupatorieae</taxon>
        <taxon>Mikania</taxon>
    </lineage>
</organism>
<dbReference type="EMBL" id="SZYD01000008">
    <property type="protein sequence ID" value="KAD5508816.1"/>
    <property type="molecule type" value="Genomic_DNA"/>
</dbReference>
<evidence type="ECO:0000259" key="6">
    <source>
        <dbReference type="PROSITE" id="PS51005"/>
    </source>
</evidence>
<keyword evidence="2" id="KW-0238">DNA-binding</keyword>
<dbReference type="OrthoDB" id="1921961at2759"/>
<dbReference type="Pfam" id="PF02365">
    <property type="entry name" value="NAM"/>
    <property type="match status" value="1"/>
</dbReference>
<dbReference type="PROSITE" id="PS51005">
    <property type="entry name" value="NAC"/>
    <property type="match status" value="1"/>
</dbReference>
<dbReference type="GO" id="GO:0003677">
    <property type="term" value="F:DNA binding"/>
    <property type="evidence" value="ECO:0007669"/>
    <property type="project" value="UniProtKB-KW"/>
</dbReference>
<sequence length="291" mass="33258">MRSPSKSLTKRLKDAESELNLPPGFRFHPTDYELIVHYLCRKSKSSSEIVSVTPPPQIIADVDLYKHDAWELPELALFGTKEWYFFTPRDRKHPNGSRPNRKTGNGYWKATGADKPIKSKSDPNTTIGIKKALVFYAGKGVRGIKTNWIMHEYRLAFANPTTIYRLDDWVLCRLYNKKNNPKEMIMLEDENIHHNQDLHLASPSYEMQKQKNCSNNNGSSNSFGSSDGEIGGNYENAGEQISMGLMGSLMKTKDLDVGDNWLDCLSLEDLYRYLEAMPPKHPNQQHFSNII</sequence>
<feature type="domain" description="NAC" evidence="6">
    <location>
        <begin position="21"/>
        <end position="177"/>
    </location>
</feature>
<reference evidence="7 8" key="1">
    <citation type="submission" date="2019-05" db="EMBL/GenBank/DDBJ databases">
        <title>Mikania micrantha, genome provides insights into the molecular mechanism of rapid growth.</title>
        <authorList>
            <person name="Liu B."/>
        </authorList>
    </citation>
    <scope>NUCLEOTIDE SEQUENCE [LARGE SCALE GENOMIC DNA]</scope>
    <source>
        <strain evidence="7">NLD-2019</strain>
        <tissue evidence="7">Leaf</tissue>
    </source>
</reference>
<dbReference type="PANTHER" id="PTHR31719">
    <property type="entry name" value="NAC TRANSCRIPTION FACTOR 56"/>
    <property type="match status" value="1"/>
</dbReference>
<dbReference type="AlphaFoldDB" id="A0A5N6NYN6"/>
<evidence type="ECO:0000256" key="5">
    <source>
        <dbReference type="SAM" id="MobiDB-lite"/>
    </source>
</evidence>
<keyword evidence="4" id="KW-0539">Nucleus</keyword>
<comment type="caution">
    <text evidence="7">The sequence shown here is derived from an EMBL/GenBank/DDBJ whole genome shotgun (WGS) entry which is preliminary data.</text>
</comment>
<name>A0A5N6NYN6_9ASTR</name>
<protein>
    <recommendedName>
        <fullName evidence="6">NAC domain-containing protein</fullName>
    </recommendedName>
</protein>
<dbReference type="Proteomes" id="UP000326396">
    <property type="component" value="Linkage Group LG16"/>
</dbReference>
<dbReference type="InterPro" id="IPR036093">
    <property type="entry name" value="NAC_dom_sf"/>
</dbReference>
<gene>
    <name evidence="7" type="ORF">E3N88_16519</name>
</gene>
<evidence type="ECO:0000256" key="4">
    <source>
        <dbReference type="ARBA" id="ARBA00023242"/>
    </source>
</evidence>
<keyword evidence="8" id="KW-1185">Reference proteome</keyword>
<accession>A0A5N6NYN6</accession>
<feature type="compositionally biased region" description="Basic residues" evidence="5">
    <location>
        <begin position="90"/>
        <end position="101"/>
    </location>
</feature>
<dbReference type="Gene3D" id="2.170.150.80">
    <property type="entry name" value="NAC domain"/>
    <property type="match status" value="1"/>
</dbReference>
<feature type="region of interest" description="Disordered" evidence="5">
    <location>
        <begin position="89"/>
        <end position="122"/>
    </location>
</feature>
<feature type="compositionally biased region" description="Low complexity" evidence="5">
    <location>
        <begin position="212"/>
        <end position="226"/>
    </location>
</feature>
<dbReference type="GO" id="GO:0006355">
    <property type="term" value="P:regulation of DNA-templated transcription"/>
    <property type="evidence" value="ECO:0007669"/>
    <property type="project" value="InterPro"/>
</dbReference>
<keyword evidence="3" id="KW-0804">Transcription</keyword>
<evidence type="ECO:0000313" key="7">
    <source>
        <dbReference type="EMBL" id="KAD5508816.1"/>
    </source>
</evidence>